<sequence length="55" mass="6155">MRSQRNAAQPLDVLCGSVLRYDDPVDPTEESAWEAPQRDMRNEGVYADTSIETLG</sequence>
<organism evidence="2 3">
    <name type="scientific">Burkholderia lata (strain ATCC 17760 / DSM 23089 / LMG 22485 / NCIMB 9086 / R18194 / 383)</name>
    <dbReference type="NCBI Taxonomy" id="482957"/>
    <lineage>
        <taxon>Bacteria</taxon>
        <taxon>Pseudomonadati</taxon>
        <taxon>Pseudomonadota</taxon>
        <taxon>Betaproteobacteria</taxon>
        <taxon>Burkholderiales</taxon>
        <taxon>Burkholderiaceae</taxon>
        <taxon>Burkholderia</taxon>
        <taxon>Burkholderia cepacia complex</taxon>
    </lineage>
</organism>
<comment type="caution">
    <text evidence="2">The sequence shown here is derived from an EMBL/GenBank/DDBJ whole genome shotgun (WGS) entry which is preliminary data.</text>
</comment>
<dbReference type="Proteomes" id="UP000467522">
    <property type="component" value="Unassembled WGS sequence"/>
</dbReference>
<dbReference type="AlphaFoldDB" id="A0A833PWP3"/>
<evidence type="ECO:0000313" key="3">
    <source>
        <dbReference type="Proteomes" id="UP000467522"/>
    </source>
</evidence>
<evidence type="ECO:0000256" key="1">
    <source>
        <dbReference type="SAM" id="MobiDB-lite"/>
    </source>
</evidence>
<protein>
    <recommendedName>
        <fullName evidence="4">Prevent-host-death protein</fullName>
    </recommendedName>
</protein>
<reference evidence="3" key="1">
    <citation type="journal article" date="2020" name="MBio">
        <title>Horizontal gene transfer to a defensive symbiont with a reduced genome amongst a multipartite beetle microbiome.</title>
        <authorList>
            <person name="Waterworth S.C."/>
            <person name="Florez L.V."/>
            <person name="Rees E.R."/>
            <person name="Hertweck C."/>
            <person name="Kaltenpoth M."/>
            <person name="Kwan J.C."/>
        </authorList>
    </citation>
    <scope>NUCLEOTIDE SEQUENCE [LARGE SCALE GENOMIC DNA]</scope>
</reference>
<evidence type="ECO:0000313" key="2">
    <source>
        <dbReference type="EMBL" id="KAF1039713.1"/>
    </source>
</evidence>
<proteinExistence type="predicted"/>
<dbReference type="EMBL" id="WNDV01000003">
    <property type="protein sequence ID" value="KAF1039713.1"/>
    <property type="molecule type" value="Genomic_DNA"/>
</dbReference>
<feature type="region of interest" description="Disordered" evidence="1">
    <location>
        <begin position="25"/>
        <end position="55"/>
    </location>
</feature>
<name>A0A833PWP3_BURL3</name>
<gene>
    <name evidence="2" type="ORF">GAK33_01555</name>
</gene>
<evidence type="ECO:0008006" key="4">
    <source>
        <dbReference type="Google" id="ProtNLM"/>
    </source>
</evidence>
<accession>A0A833PWP3</accession>